<protein>
    <submittedName>
        <fullName evidence="1">Uncharacterized protein</fullName>
    </submittedName>
</protein>
<evidence type="ECO:0000313" key="1">
    <source>
        <dbReference type="EMBL" id="PGH15968.1"/>
    </source>
</evidence>
<proteinExistence type="predicted"/>
<organism evidence="1 2">
    <name type="scientific">Helicocarpus griseus UAMH5409</name>
    <dbReference type="NCBI Taxonomy" id="1447875"/>
    <lineage>
        <taxon>Eukaryota</taxon>
        <taxon>Fungi</taxon>
        <taxon>Dikarya</taxon>
        <taxon>Ascomycota</taxon>
        <taxon>Pezizomycotina</taxon>
        <taxon>Eurotiomycetes</taxon>
        <taxon>Eurotiomycetidae</taxon>
        <taxon>Onygenales</taxon>
        <taxon>Ajellomycetaceae</taxon>
        <taxon>Helicocarpus</taxon>
    </lineage>
</organism>
<comment type="caution">
    <text evidence="1">The sequence shown here is derived from an EMBL/GenBank/DDBJ whole genome shotgun (WGS) entry which is preliminary data.</text>
</comment>
<name>A0A2B7Y500_9EURO</name>
<dbReference type="AlphaFoldDB" id="A0A2B7Y500"/>
<evidence type="ECO:0000313" key="2">
    <source>
        <dbReference type="Proteomes" id="UP000223968"/>
    </source>
</evidence>
<gene>
    <name evidence="1" type="ORF">AJ79_02135</name>
</gene>
<keyword evidence="2" id="KW-1185">Reference proteome</keyword>
<dbReference type="OrthoDB" id="5316634at2759"/>
<accession>A0A2B7Y500</accession>
<reference evidence="1 2" key="1">
    <citation type="submission" date="2017-10" db="EMBL/GenBank/DDBJ databases">
        <title>Comparative genomics in systemic dimorphic fungi from Ajellomycetaceae.</title>
        <authorList>
            <person name="Munoz J.F."/>
            <person name="Mcewen J.G."/>
            <person name="Clay O.K."/>
            <person name="Cuomo C.A."/>
        </authorList>
    </citation>
    <scope>NUCLEOTIDE SEQUENCE [LARGE SCALE GENOMIC DNA]</scope>
    <source>
        <strain evidence="1 2">UAMH5409</strain>
    </source>
</reference>
<dbReference type="Proteomes" id="UP000223968">
    <property type="component" value="Unassembled WGS sequence"/>
</dbReference>
<dbReference type="EMBL" id="PDNB01000021">
    <property type="protein sequence ID" value="PGH15968.1"/>
    <property type="molecule type" value="Genomic_DNA"/>
</dbReference>
<sequence length="234" mass="26227">MREIFRRPLADITFISIPEHFNTSAYDAVVEAGSNENGLIQSWQIRRFFSVARLAYGLNSCQGFGLTEPGSCDIEEGPHYAMFIDYNRDYMDLLIADMTEFFFVVEGKERLGNLGAQRLDGLSGEAVDEYRDEVRHAIQAFVKRSFPEPDDSGLAFLRAVVISGEAPRPAFSNVHDAIINTLPNHKIYDSIDPLFVGAVGAAQWAKLHVLRPELLKDFDPIDILAFGDAEHDEL</sequence>